<reference evidence="2" key="1">
    <citation type="submission" date="2012-11" db="EMBL/GenBank/DDBJ databases">
        <title>Permanent draft genomes of Rhodopirellula europaea strain SH398 and 6C.</title>
        <authorList>
            <person name="Richter M."/>
            <person name="Richter-Heitmann T."/>
            <person name="Frank C."/>
            <person name="Harder J."/>
            <person name="Glockner F.O."/>
        </authorList>
    </citation>
    <scope>NUCLEOTIDE SEQUENCE</scope>
    <source>
        <strain evidence="2">6C</strain>
    </source>
</reference>
<gene>
    <name evidence="2" type="ORF">RE6C_02681</name>
</gene>
<feature type="region of interest" description="Disordered" evidence="1">
    <location>
        <begin position="1"/>
        <end position="38"/>
    </location>
</feature>
<organism evidence="2 3">
    <name type="scientific">Rhodopirellula europaea 6C</name>
    <dbReference type="NCBI Taxonomy" id="1263867"/>
    <lineage>
        <taxon>Bacteria</taxon>
        <taxon>Pseudomonadati</taxon>
        <taxon>Planctomycetota</taxon>
        <taxon>Planctomycetia</taxon>
        <taxon>Pirellulales</taxon>
        <taxon>Pirellulaceae</taxon>
        <taxon>Rhodopirellula</taxon>
    </lineage>
</organism>
<reference evidence="2" key="2">
    <citation type="journal article" date="2013" name="Mar. Genomics">
        <title>Expression of sulfatases in Rhodopirellula baltica and the diversity of sulfatases in the genus Rhodopirellula.</title>
        <authorList>
            <person name="Wegner C.E."/>
            <person name="Richter-Heitmann T."/>
            <person name="Klindworth A."/>
            <person name="Klockow C."/>
            <person name="Richter M."/>
            <person name="Achstetter T."/>
            <person name="Glockner F.O."/>
            <person name="Harder J."/>
        </authorList>
    </citation>
    <scope>NUCLEOTIDE SEQUENCE [LARGE SCALE GENOMIC DNA]</scope>
    <source>
        <strain evidence="2">6C</strain>
    </source>
</reference>
<proteinExistence type="predicted"/>
<evidence type="ECO:0000313" key="3">
    <source>
        <dbReference type="Proteomes" id="UP000011529"/>
    </source>
</evidence>
<keyword evidence="3" id="KW-1185">Reference proteome</keyword>
<dbReference type="EMBL" id="ANMO01000120">
    <property type="protein sequence ID" value="EMB16316.1"/>
    <property type="molecule type" value="Genomic_DNA"/>
</dbReference>
<name>M2A6E7_9BACT</name>
<evidence type="ECO:0000256" key="1">
    <source>
        <dbReference type="SAM" id="MobiDB-lite"/>
    </source>
</evidence>
<evidence type="ECO:0000313" key="2">
    <source>
        <dbReference type="EMBL" id="EMB16316.1"/>
    </source>
</evidence>
<sequence length="64" mass="7344">MKRLGGAGAQRTSLRQHSESLAKKRKSQQQCEQPLDESRFVTDSPFIVATPPQSDFFANFRYRN</sequence>
<dbReference type="Proteomes" id="UP000011529">
    <property type="component" value="Unassembled WGS sequence"/>
</dbReference>
<dbReference type="AlphaFoldDB" id="M2A6E7"/>
<protein>
    <submittedName>
        <fullName evidence="2">Uncharacterized protein</fullName>
    </submittedName>
</protein>
<comment type="caution">
    <text evidence="2">The sequence shown here is derived from an EMBL/GenBank/DDBJ whole genome shotgun (WGS) entry which is preliminary data.</text>
</comment>
<accession>M2A6E7</accession>